<accession>A0AAE0BGR4</accession>
<feature type="signal peptide" evidence="1">
    <location>
        <begin position="1"/>
        <end position="29"/>
    </location>
</feature>
<protein>
    <submittedName>
        <fullName evidence="2">Uncharacterized protein</fullName>
    </submittedName>
</protein>
<feature type="non-terminal residue" evidence="2">
    <location>
        <position position="213"/>
    </location>
</feature>
<feature type="chain" id="PRO_5042278370" evidence="1">
    <location>
        <begin position="30"/>
        <end position="213"/>
    </location>
</feature>
<evidence type="ECO:0000313" key="3">
    <source>
        <dbReference type="Proteomes" id="UP001190700"/>
    </source>
</evidence>
<dbReference type="AlphaFoldDB" id="A0AAE0BGR4"/>
<organism evidence="2 3">
    <name type="scientific">Cymbomonas tetramitiformis</name>
    <dbReference type="NCBI Taxonomy" id="36881"/>
    <lineage>
        <taxon>Eukaryota</taxon>
        <taxon>Viridiplantae</taxon>
        <taxon>Chlorophyta</taxon>
        <taxon>Pyramimonadophyceae</taxon>
        <taxon>Pyramimonadales</taxon>
        <taxon>Pyramimonadaceae</taxon>
        <taxon>Cymbomonas</taxon>
    </lineage>
</organism>
<dbReference type="EMBL" id="LGRX02035247">
    <property type="protein sequence ID" value="KAK3235679.1"/>
    <property type="molecule type" value="Genomic_DNA"/>
</dbReference>
<keyword evidence="1" id="KW-0732">Signal</keyword>
<reference evidence="2 3" key="1">
    <citation type="journal article" date="2015" name="Genome Biol. Evol.">
        <title>Comparative Genomics of a Bacterivorous Green Alga Reveals Evolutionary Causalities and Consequences of Phago-Mixotrophic Mode of Nutrition.</title>
        <authorList>
            <person name="Burns J.A."/>
            <person name="Paasch A."/>
            <person name="Narechania A."/>
            <person name="Kim E."/>
        </authorList>
    </citation>
    <scope>NUCLEOTIDE SEQUENCE [LARGE SCALE GENOMIC DNA]</scope>
    <source>
        <strain evidence="2 3">PLY_AMNH</strain>
    </source>
</reference>
<name>A0AAE0BGR4_9CHLO</name>
<evidence type="ECO:0000313" key="2">
    <source>
        <dbReference type="EMBL" id="KAK3235679.1"/>
    </source>
</evidence>
<evidence type="ECO:0000256" key="1">
    <source>
        <dbReference type="SAM" id="SignalP"/>
    </source>
</evidence>
<keyword evidence="3" id="KW-1185">Reference proteome</keyword>
<dbReference type="Proteomes" id="UP001190700">
    <property type="component" value="Unassembled WGS sequence"/>
</dbReference>
<comment type="caution">
    <text evidence="2">The sequence shown here is derived from an EMBL/GenBank/DDBJ whole genome shotgun (WGS) entry which is preliminary data.</text>
</comment>
<gene>
    <name evidence="2" type="ORF">CYMTET_54133</name>
</gene>
<proteinExistence type="predicted"/>
<sequence>MIGHATLGSALGSPTILLLLTCWFALFSAHTTDVCWIWSNKGQGITFYVGTWHSSSAACDIWSRLDSNGDVEDCNEGESGCKFCPLLVTSTTGDAYLHEGNLFQLSNEASLWTCRGYSNQTYTQGNGAIQYGSDRLGWTSFYVDVPCGSGTWKIDAPDHFIFNPTPGSLDHYCTINGELYKGATYGGADYNWVGTNNGTLYTNPIYVWDSTCP</sequence>